<feature type="transmembrane region" description="Helical" evidence="1">
    <location>
        <begin position="93"/>
        <end position="112"/>
    </location>
</feature>
<comment type="caution">
    <text evidence="2">The sequence shown here is derived from an EMBL/GenBank/DDBJ whole genome shotgun (WGS) entry which is preliminary data.</text>
</comment>
<dbReference type="NCBIfam" id="NF041644">
    <property type="entry name" value="CBO0543_fam"/>
    <property type="match status" value="1"/>
</dbReference>
<keyword evidence="1" id="KW-0812">Transmembrane</keyword>
<feature type="transmembrane region" description="Helical" evidence="1">
    <location>
        <begin position="145"/>
        <end position="164"/>
    </location>
</feature>
<gene>
    <name evidence="2" type="ORF">CVD27_15130</name>
</gene>
<keyword evidence="1" id="KW-1133">Transmembrane helix</keyword>
<dbReference type="InterPro" id="IPR048147">
    <property type="entry name" value="CBO0543-like"/>
</dbReference>
<keyword evidence="3" id="KW-1185">Reference proteome</keyword>
<organism evidence="2 3">
    <name type="scientific">Neobacillus cucumis</name>
    <dbReference type="NCBI Taxonomy" id="1740721"/>
    <lineage>
        <taxon>Bacteria</taxon>
        <taxon>Bacillati</taxon>
        <taxon>Bacillota</taxon>
        <taxon>Bacilli</taxon>
        <taxon>Bacillales</taxon>
        <taxon>Bacillaceae</taxon>
        <taxon>Neobacillus</taxon>
    </lineage>
</organism>
<feature type="transmembrane region" description="Helical" evidence="1">
    <location>
        <begin position="62"/>
        <end position="81"/>
    </location>
</feature>
<feature type="transmembrane region" description="Helical" evidence="1">
    <location>
        <begin position="25"/>
        <end position="42"/>
    </location>
</feature>
<dbReference type="Proteomes" id="UP000234950">
    <property type="component" value="Unassembled WGS sequence"/>
</dbReference>
<dbReference type="AlphaFoldDB" id="A0A2N5HCR3"/>
<sequence>MRIILAGVFIFACWRWGNIKNWKQYYPTILYSVVLQLLYRFFVEGDYFLWKLEDDVFLLNQTFSFLIITFVIFPCSVILFLSHYPKPWIKQILYLAGWGGLSVIIETVMFLIERVTYHNGWNYWWSMAFDLTMYPMIRFNDVKPIPAWIVSFLMTAFYIIYFHVPLPEHEKSNFIGCLSSRK</sequence>
<evidence type="ECO:0000313" key="2">
    <source>
        <dbReference type="EMBL" id="PLS03309.1"/>
    </source>
</evidence>
<protein>
    <submittedName>
        <fullName evidence="2">Uncharacterized protein</fullName>
    </submittedName>
</protein>
<proteinExistence type="predicted"/>
<name>A0A2N5HCR3_9BACI</name>
<evidence type="ECO:0000256" key="1">
    <source>
        <dbReference type="SAM" id="Phobius"/>
    </source>
</evidence>
<dbReference type="EMBL" id="PGVE01000058">
    <property type="protein sequence ID" value="PLS03309.1"/>
    <property type="molecule type" value="Genomic_DNA"/>
</dbReference>
<keyword evidence="1" id="KW-0472">Membrane</keyword>
<evidence type="ECO:0000313" key="3">
    <source>
        <dbReference type="Proteomes" id="UP000234950"/>
    </source>
</evidence>
<reference evidence="2 3" key="1">
    <citation type="submission" date="2017-11" db="EMBL/GenBank/DDBJ databases">
        <title>Comparitive Functional Genomics of Dry Heat Resistant strains isolated from the Viking Spacecraft.</title>
        <authorList>
            <person name="Seuylemezian A."/>
            <person name="Cooper K."/>
            <person name="Vaishampayan P."/>
        </authorList>
    </citation>
    <scope>NUCLEOTIDE SEQUENCE [LARGE SCALE GENOMIC DNA]</scope>
    <source>
        <strain evidence="2 3">V32-6</strain>
    </source>
</reference>
<accession>A0A2N5HCR3</accession>